<keyword evidence="3" id="KW-0808">Transferase</keyword>
<evidence type="ECO:0000313" key="3">
    <source>
        <dbReference type="RefSeq" id="WP_051377730.1"/>
    </source>
</evidence>
<dbReference type="GO" id="GO:0032259">
    <property type="term" value="P:methylation"/>
    <property type="evidence" value="ECO:0007669"/>
    <property type="project" value="UniProtKB-KW"/>
</dbReference>
<dbReference type="InterPro" id="IPR029063">
    <property type="entry name" value="SAM-dependent_MTases_sf"/>
</dbReference>
<dbReference type="AlphaFoldDB" id="A0A8B6X8C6"/>
<keyword evidence="2" id="KW-1185">Reference proteome</keyword>
<dbReference type="Pfam" id="PF08241">
    <property type="entry name" value="Methyltransf_11"/>
    <property type="match status" value="1"/>
</dbReference>
<protein>
    <submittedName>
        <fullName evidence="3">Class I SAM-dependent methyltransferase</fullName>
        <ecNumber evidence="3">2.1.1.-</ecNumber>
    </submittedName>
</protein>
<reference evidence="3" key="2">
    <citation type="submission" date="2025-08" db="UniProtKB">
        <authorList>
            <consortium name="RefSeq"/>
        </authorList>
    </citation>
    <scope>IDENTIFICATION</scope>
</reference>
<dbReference type="OrthoDB" id="529208at2"/>
<sequence length="258" mass="27418">MQARTAASTGSVVATEQFGASAASYLSSGVHATGADLARLADLMPADGQARALDLGCGAGHAAFAIAPKAARVTACDPTPEMLAVVADEAARRGLTNLVVARAAAERLPFEDASFDAVVTRMSAHHWTDLDAALGEIRRVLAPGGRLVVIDVLGHPDPLIDSHLQAIELLRDRSHVRNRTATEWRTLLAAAGFSVTETSQWRLPIAFDGWVARMRTPTVRIAAIRDLWAGAPEAVRAAWKMQPDCSFELDCGMFIAEG</sequence>
<dbReference type="CDD" id="cd02440">
    <property type="entry name" value="AdoMet_MTases"/>
    <property type="match status" value="1"/>
</dbReference>
<dbReference type="InterPro" id="IPR013216">
    <property type="entry name" value="Methyltransf_11"/>
</dbReference>
<dbReference type="Proteomes" id="UP000675920">
    <property type="component" value="Unplaced"/>
</dbReference>
<dbReference type="RefSeq" id="WP_051377730.1">
    <property type="nucleotide sequence ID" value="NZ_AXWS01000001.1"/>
</dbReference>
<organism evidence="2 3">
    <name type="scientific">Derxia gummosa DSM 723</name>
    <dbReference type="NCBI Taxonomy" id="1121388"/>
    <lineage>
        <taxon>Bacteria</taxon>
        <taxon>Pseudomonadati</taxon>
        <taxon>Pseudomonadota</taxon>
        <taxon>Betaproteobacteria</taxon>
        <taxon>Burkholderiales</taxon>
        <taxon>Alcaligenaceae</taxon>
        <taxon>Derxia</taxon>
    </lineage>
</organism>
<dbReference type="PANTHER" id="PTHR43591:SF24">
    <property type="entry name" value="2-METHOXY-6-POLYPRENYL-1,4-BENZOQUINOL METHYLASE, MITOCHONDRIAL"/>
    <property type="match status" value="1"/>
</dbReference>
<dbReference type="EC" id="2.1.1.-" evidence="3"/>
<dbReference type="SUPFAM" id="SSF53335">
    <property type="entry name" value="S-adenosyl-L-methionine-dependent methyltransferases"/>
    <property type="match status" value="1"/>
</dbReference>
<proteinExistence type="predicted"/>
<keyword evidence="3" id="KW-0489">Methyltransferase</keyword>
<feature type="domain" description="Methyltransferase type 11" evidence="1">
    <location>
        <begin position="53"/>
        <end position="149"/>
    </location>
</feature>
<accession>A0A8B6X8C6</accession>
<dbReference type="GO" id="GO:0008757">
    <property type="term" value="F:S-adenosylmethionine-dependent methyltransferase activity"/>
    <property type="evidence" value="ECO:0007669"/>
    <property type="project" value="InterPro"/>
</dbReference>
<evidence type="ECO:0000259" key="1">
    <source>
        <dbReference type="Pfam" id="PF08241"/>
    </source>
</evidence>
<reference evidence="3" key="1">
    <citation type="journal article" date="2003" name="Trends Biochem. Sci.">
        <title>Many paths to methyltransfer: a chronicle of convergence.</title>
        <authorList>
            <person name="Schubert H.L."/>
            <person name="Blumenthal R.M."/>
            <person name="Cheng X."/>
        </authorList>
    </citation>
    <scope>NUCLEOTIDE SEQUENCE</scope>
</reference>
<dbReference type="PANTHER" id="PTHR43591">
    <property type="entry name" value="METHYLTRANSFERASE"/>
    <property type="match status" value="1"/>
</dbReference>
<name>A0A8B6X8C6_9BURK</name>
<dbReference type="Gene3D" id="3.40.50.150">
    <property type="entry name" value="Vaccinia Virus protein VP39"/>
    <property type="match status" value="1"/>
</dbReference>
<evidence type="ECO:0000313" key="2">
    <source>
        <dbReference type="Proteomes" id="UP000675920"/>
    </source>
</evidence>